<feature type="chain" id="PRO_5036365928" description="Gamma-glutamyltransferase" evidence="1">
    <location>
        <begin position="23"/>
        <end position="631"/>
    </location>
</feature>
<evidence type="ECO:0000313" key="3">
    <source>
        <dbReference type="EMBL" id="KAA0161969.1"/>
    </source>
</evidence>
<organism evidence="2 4">
    <name type="scientific">Cafeteria roenbergensis</name>
    <name type="common">Marine flagellate</name>
    <dbReference type="NCBI Taxonomy" id="33653"/>
    <lineage>
        <taxon>Eukaryota</taxon>
        <taxon>Sar</taxon>
        <taxon>Stramenopiles</taxon>
        <taxon>Bigyra</taxon>
        <taxon>Opalozoa</taxon>
        <taxon>Bicosoecida</taxon>
        <taxon>Cafeteriaceae</taxon>
        <taxon>Cafeteria</taxon>
    </lineage>
</organism>
<dbReference type="Gene3D" id="3.60.20.40">
    <property type="match status" value="1"/>
</dbReference>
<name>A0A5A8D1T3_CAFRO</name>
<dbReference type="Proteomes" id="UP000324907">
    <property type="component" value="Unassembled WGS sequence"/>
</dbReference>
<dbReference type="AlphaFoldDB" id="A0A5A8D1T3"/>
<dbReference type="PANTHER" id="PTHR43881">
    <property type="entry name" value="GAMMA-GLUTAMYLTRANSPEPTIDASE (AFU_ORTHOLOGUE AFUA_4G13580)"/>
    <property type="match status" value="1"/>
</dbReference>
<keyword evidence="1" id="KW-0732">Signal</keyword>
<evidence type="ECO:0000313" key="5">
    <source>
        <dbReference type="Proteomes" id="UP000325113"/>
    </source>
</evidence>
<evidence type="ECO:0000313" key="4">
    <source>
        <dbReference type="Proteomes" id="UP000324907"/>
    </source>
</evidence>
<dbReference type="InterPro" id="IPR029055">
    <property type="entry name" value="Ntn_hydrolases_N"/>
</dbReference>
<evidence type="ECO:0000313" key="2">
    <source>
        <dbReference type="EMBL" id="KAA0159432.1"/>
    </source>
</evidence>
<dbReference type="InterPro" id="IPR052896">
    <property type="entry name" value="GGT-like_enzyme"/>
</dbReference>
<dbReference type="Gene3D" id="1.10.246.130">
    <property type="match status" value="1"/>
</dbReference>
<dbReference type="PRINTS" id="PR01210">
    <property type="entry name" value="GGTRANSPTASE"/>
</dbReference>
<comment type="caution">
    <text evidence="2">The sequence shown here is derived from an EMBL/GenBank/DDBJ whole genome shotgun (WGS) entry which is preliminary data.</text>
</comment>
<dbReference type="Pfam" id="PF01019">
    <property type="entry name" value="G_glu_transpept"/>
    <property type="match status" value="1"/>
</dbReference>
<proteinExistence type="predicted"/>
<reference evidence="4 5" key="1">
    <citation type="submission" date="2019-07" db="EMBL/GenBank/DDBJ databases">
        <title>Genomes of Cafeteria roenbergensis.</title>
        <authorList>
            <person name="Fischer M.G."/>
            <person name="Hackl T."/>
            <person name="Roman M."/>
        </authorList>
    </citation>
    <scope>NUCLEOTIDE SEQUENCE [LARGE SCALE GENOMIC DNA]</scope>
    <source>
        <strain evidence="3 5">Cflag</strain>
        <strain evidence="2 4">RCC970-E3</strain>
    </source>
</reference>
<evidence type="ECO:0008006" key="6">
    <source>
        <dbReference type="Google" id="ProtNLM"/>
    </source>
</evidence>
<dbReference type="PROSITE" id="PS51257">
    <property type="entry name" value="PROKAR_LIPOPROTEIN"/>
    <property type="match status" value="1"/>
</dbReference>
<dbReference type="EMBL" id="VLTL01000129">
    <property type="protein sequence ID" value="KAA0159432.1"/>
    <property type="molecule type" value="Genomic_DNA"/>
</dbReference>
<gene>
    <name evidence="2" type="ORF">FNF28_05875</name>
    <name evidence="3" type="ORF">FNF31_03546</name>
</gene>
<sequence length="631" mass="66294">MPRLAVFCAIAGVACAVGSALASRTVEVEARSGQVQETSDPEPAQRCCLDTTGAPPAEAPCGGDRWTGRRFATRSVAMGLNGAAASSVPLVTQTAIDILKAGGTAVDAAIAANAMQALTEPMSNGLGGDLFAIVWDPATRQLVGYNGSGRSPKGLSFAELVSLLDGSETLPIAGPLSVSTPGAARGWCDLAGRFASMPLSRLLAPAIEYARKGFPVTQVIAAEWAEAFAFFEAHRDEITSGGRFPGALDGFYQTYTVEHKVGGRPPAEGEVFTNPALANTLETLAAGGCEAFYNGSIAAQLDSYARSVGMCLRADDLAAHHGEFVEPRNVSYRRPGLTVHELPPNPQGIAALQMLNMLELVDVAAMGHNSADYLHYSLEAKKLVFADRAKYYADPDFASVPVEGLISKAYARERAALINMTRAAKVVPAGDPPGMEAGDTIYLSTADSSGMMVSWIQSNYYPFGSGLAPPALGFALQNRGNLFRTWPPTAANVYAPGKRPFHTLMPGAIMQDGEPLAVFGVMGGAMQPQGSVQVAVNMIDFGMNAQEAGDAARWRHSGSQQPTGTNMTDGGIVMLEGGVCGAARQELQARGHTLAYADGSFGGYEAIIRDPVTRVYQAGTDKRKDGRALAY</sequence>
<evidence type="ECO:0000256" key="1">
    <source>
        <dbReference type="SAM" id="SignalP"/>
    </source>
</evidence>
<dbReference type="PANTHER" id="PTHR43881:SF1">
    <property type="entry name" value="GAMMA-GLUTAMYLTRANSPEPTIDASE (AFU_ORTHOLOGUE AFUA_4G13580)"/>
    <property type="match status" value="1"/>
</dbReference>
<protein>
    <recommendedName>
        <fullName evidence="6">Gamma-glutamyltransferase</fullName>
    </recommendedName>
</protein>
<feature type="signal peptide" evidence="1">
    <location>
        <begin position="1"/>
        <end position="22"/>
    </location>
</feature>
<accession>A0A5A8D1T3</accession>
<dbReference type="EMBL" id="VLTM01000031">
    <property type="protein sequence ID" value="KAA0161969.1"/>
    <property type="molecule type" value="Genomic_DNA"/>
</dbReference>
<dbReference type="InterPro" id="IPR043137">
    <property type="entry name" value="GGT_ssub_C"/>
</dbReference>
<dbReference type="Proteomes" id="UP000325113">
    <property type="component" value="Unassembled WGS sequence"/>
</dbReference>
<dbReference type="InterPro" id="IPR043138">
    <property type="entry name" value="GGT_lsub"/>
</dbReference>
<dbReference type="SUPFAM" id="SSF56235">
    <property type="entry name" value="N-terminal nucleophile aminohydrolases (Ntn hydrolases)"/>
    <property type="match status" value="1"/>
</dbReference>